<feature type="signal peptide" evidence="1">
    <location>
        <begin position="1"/>
        <end position="17"/>
    </location>
</feature>
<gene>
    <name evidence="2" type="ORF">AAHA92_18045</name>
</gene>
<reference evidence="2 3" key="1">
    <citation type="submission" date="2024-06" db="EMBL/GenBank/DDBJ databases">
        <title>A chromosome level genome sequence of Diviner's sage (Salvia divinorum).</title>
        <authorList>
            <person name="Ford S.A."/>
            <person name="Ro D.-K."/>
            <person name="Ness R.W."/>
            <person name="Phillips M.A."/>
        </authorList>
    </citation>
    <scope>NUCLEOTIDE SEQUENCE [LARGE SCALE GENOMIC DNA]</scope>
    <source>
        <strain evidence="2">SAF-2024a</strain>
        <tissue evidence="2">Leaf</tissue>
    </source>
</reference>
<keyword evidence="1" id="KW-0732">Signal</keyword>
<keyword evidence="3" id="KW-1185">Reference proteome</keyword>
<dbReference type="EMBL" id="JBEAFC010000007">
    <property type="protein sequence ID" value="KAL1550030.1"/>
    <property type="molecule type" value="Genomic_DNA"/>
</dbReference>
<proteinExistence type="predicted"/>
<sequence>MTSALLGFSLILKCKFCQLVQREETAKEPEHASKFKCRILFFIFHLVRFKFNDQPSSCLPQMILAM</sequence>
<dbReference type="Proteomes" id="UP001567538">
    <property type="component" value="Unassembled WGS sequence"/>
</dbReference>
<accession>A0ABD1H0T2</accession>
<evidence type="ECO:0000256" key="1">
    <source>
        <dbReference type="SAM" id="SignalP"/>
    </source>
</evidence>
<feature type="chain" id="PRO_5044740488" evidence="1">
    <location>
        <begin position="18"/>
        <end position="66"/>
    </location>
</feature>
<protein>
    <submittedName>
        <fullName evidence="2">Uncharacterized protein</fullName>
    </submittedName>
</protein>
<comment type="caution">
    <text evidence="2">The sequence shown here is derived from an EMBL/GenBank/DDBJ whole genome shotgun (WGS) entry which is preliminary data.</text>
</comment>
<evidence type="ECO:0000313" key="3">
    <source>
        <dbReference type="Proteomes" id="UP001567538"/>
    </source>
</evidence>
<name>A0ABD1H0T2_SALDI</name>
<organism evidence="2 3">
    <name type="scientific">Salvia divinorum</name>
    <name type="common">Maria pastora</name>
    <name type="synonym">Diviner's sage</name>
    <dbReference type="NCBI Taxonomy" id="28513"/>
    <lineage>
        <taxon>Eukaryota</taxon>
        <taxon>Viridiplantae</taxon>
        <taxon>Streptophyta</taxon>
        <taxon>Embryophyta</taxon>
        <taxon>Tracheophyta</taxon>
        <taxon>Spermatophyta</taxon>
        <taxon>Magnoliopsida</taxon>
        <taxon>eudicotyledons</taxon>
        <taxon>Gunneridae</taxon>
        <taxon>Pentapetalae</taxon>
        <taxon>asterids</taxon>
        <taxon>lamiids</taxon>
        <taxon>Lamiales</taxon>
        <taxon>Lamiaceae</taxon>
        <taxon>Nepetoideae</taxon>
        <taxon>Mentheae</taxon>
        <taxon>Salviinae</taxon>
        <taxon>Salvia</taxon>
        <taxon>Salvia subgen. Calosphace</taxon>
    </lineage>
</organism>
<dbReference type="AlphaFoldDB" id="A0ABD1H0T2"/>
<evidence type="ECO:0000313" key="2">
    <source>
        <dbReference type="EMBL" id="KAL1550030.1"/>
    </source>
</evidence>